<evidence type="ECO:0000313" key="3">
    <source>
        <dbReference type="Proteomes" id="UP000321787"/>
    </source>
</evidence>
<feature type="compositionally biased region" description="Polar residues" evidence="1">
    <location>
        <begin position="104"/>
        <end position="118"/>
    </location>
</feature>
<name>A0A510UIN5_ALIFS</name>
<dbReference type="Proteomes" id="UP000321787">
    <property type="component" value="Unassembled WGS sequence"/>
</dbReference>
<organism evidence="2 3">
    <name type="scientific">Aliivibrio fischeri</name>
    <name type="common">Vibrio fischeri</name>
    <dbReference type="NCBI Taxonomy" id="668"/>
    <lineage>
        <taxon>Bacteria</taxon>
        <taxon>Pseudomonadati</taxon>
        <taxon>Pseudomonadota</taxon>
        <taxon>Gammaproteobacteria</taxon>
        <taxon>Vibrionales</taxon>
        <taxon>Vibrionaceae</taxon>
        <taxon>Aliivibrio</taxon>
    </lineage>
</organism>
<accession>A0A510UIN5</accession>
<evidence type="ECO:0000313" key="2">
    <source>
        <dbReference type="EMBL" id="GEK13221.1"/>
    </source>
</evidence>
<gene>
    <name evidence="2" type="ORF">AFI02nite_12570</name>
</gene>
<dbReference type="RefSeq" id="WP_146862879.1">
    <property type="nucleotide sequence ID" value="NZ_BJTZ01000005.1"/>
</dbReference>
<evidence type="ECO:0000256" key="1">
    <source>
        <dbReference type="SAM" id="MobiDB-lite"/>
    </source>
</evidence>
<reference evidence="2 3" key="1">
    <citation type="submission" date="2019-07" db="EMBL/GenBank/DDBJ databases">
        <title>Whole genome shotgun sequence of Aliivibrio fischeri NBRC 101058.</title>
        <authorList>
            <person name="Hosoyama A."/>
            <person name="Uohara A."/>
            <person name="Ohji S."/>
            <person name="Ichikawa N."/>
        </authorList>
    </citation>
    <scope>NUCLEOTIDE SEQUENCE [LARGE SCALE GENOMIC DNA]</scope>
    <source>
        <strain evidence="2 3">NBRC 101058</strain>
    </source>
</reference>
<sequence length="130" mass="14603">MKKIVALIFVLIVIGAFFYGHMVGSEATELRHTKIITSQTIEAQKKERQLDQALTPVKQEAARKVANVDVRFVPIEKEVIRYVTREKIVACKPDYSKWMQLHNRATNESTKTDTSGRITNDPAAGATTSN</sequence>
<dbReference type="AlphaFoldDB" id="A0A510UIN5"/>
<comment type="caution">
    <text evidence="2">The sequence shown here is derived from an EMBL/GenBank/DDBJ whole genome shotgun (WGS) entry which is preliminary data.</text>
</comment>
<proteinExistence type="predicted"/>
<dbReference type="EMBL" id="BJTZ01000005">
    <property type="protein sequence ID" value="GEK13221.1"/>
    <property type="molecule type" value="Genomic_DNA"/>
</dbReference>
<feature type="region of interest" description="Disordered" evidence="1">
    <location>
        <begin position="104"/>
        <end position="130"/>
    </location>
</feature>
<protein>
    <submittedName>
        <fullName evidence="2">Uncharacterized protein</fullName>
    </submittedName>
</protein>